<evidence type="ECO:0000313" key="11">
    <source>
        <dbReference type="Proteomes" id="UP000192368"/>
    </source>
</evidence>
<keyword evidence="6 8" id="KW-0472">Membrane</keyword>
<dbReference type="Gene3D" id="3.10.20.310">
    <property type="entry name" value="membrane protein fhac"/>
    <property type="match status" value="1"/>
</dbReference>
<keyword evidence="4 8" id="KW-0812">Transmembrane</keyword>
<dbReference type="Proteomes" id="UP000192368">
    <property type="component" value="Unassembled WGS sequence"/>
</dbReference>
<keyword evidence="11" id="KW-1185">Reference proteome</keyword>
<dbReference type="EMBL" id="FWWR01000009">
    <property type="protein sequence ID" value="SMB85470.1"/>
    <property type="molecule type" value="Genomic_DNA"/>
</dbReference>
<dbReference type="OrthoDB" id="1697133at2"/>
<dbReference type="InterPro" id="IPR034746">
    <property type="entry name" value="POTRA"/>
</dbReference>
<organism evidence="10 11">
    <name type="scientific">Peptoniphilus asaccharolyticus DSM 20463</name>
    <dbReference type="NCBI Taxonomy" id="573058"/>
    <lineage>
        <taxon>Bacteria</taxon>
        <taxon>Bacillati</taxon>
        <taxon>Bacillota</taxon>
        <taxon>Tissierellia</taxon>
        <taxon>Tissierellales</taxon>
        <taxon>Peptoniphilaceae</taxon>
        <taxon>Peptoniphilus</taxon>
    </lineage>
</organism>
<dbReference type="GO" id="GO:0051301">
    <property type="term" value="P:cell division"/>
    <property type="evidence" value="ECO:0007669"/>
    <property type="project" value="UniProtKB-KW"/>
</dbReference>
<keyword evidence="3 10" id="KW-0132">Cell division</keyword>
<evidence type="ECO:0000256" key="6">
    <source>
        <dbReference type="ARBA" id="ARBA00023136"/>
    </source>
</evidence>
<evidence type="ECO:0000313" key="10">
    <source>
        <dbReference type="EMBL" id="SMB85470.1"/>
    </source>
</evidence>
<dbReference type="PROSITE" id="PS51779">
    <property type="entry name" value="POTRA"/>
    <property type="match status" value="1"/>
</dbReference>
<sequence length="258" mass="30279">MKRQDRLAKYEYRRKRKKFLNRLFFILTLTIVIAFALNKAGVFNVVDIKVKGNERLKSANVIKASGIKIGESYFSLSPDTRERDIEKIPLVKSAKVGFNLKREAVIKVEERVPKFQVENFLEYYIIDEDMRVIARENSKSELPMIEDNFKKFGLGDYLYKDKDKVEFFKQLIQQSVYENIEDINFQSNNSIFTKDGIQIVIGDFEDLDYKFRMLEEILKDIEATGKNARRIELDKEDPIVMVDEQTKGNSEKNLEESQ</sequence>
<protein>
    <submittedName>
        <fullName evidence="10">Cell division protein FtsQ</fullName>
    </submittedName>
</protein>
<name>A0A1W1UWP8_PEPAS</name>
<evidence type="ECO:0000259" key="9">
    <source>
        <dbReference type="PROSITE" id="PS51779"/>
    </source>
</evidence>
<dbReference type="InterPro" id="IPR013685">
    <property type="entry name" value="POTRA_FtsQ_type"/>
</dbReference>
<evidence type="ECO:0000256" key="8">
    <source>
        <dbReference type="SAM" id="Phobius"/>
    </source>
</evidence>
<dbReference type="GO" id="GO:0005886">
    <property type="term" value="C:plasma membrane"/>
    <property type="evidence" value="ECO:0007669"/>
    <property type="project" value="TreeGrafter"/>
</dbReference>
<keyword evidence="7" id="KW-0131">Cell cycle</keyword>
<evidence type="ECO:0000256" key="5">
    <source>
        <dbReference type="ARBA" id="ARBA00022989"/>
    </source>
</evidence>
<evidence type="ECO:0000256" key="1">
    <source>
        <dbReference type="ARBA" id="ARBA00004370"/>
    </source>
</evidence>
<evidence type="ECO:0000256" key="4">
    <source>
        <dbReference type="ARBA" id="ARBA00022692"/>
    </source>
</evidence>
<reference evidence="11" key="1">
    <citation type="submission" date="2017-04" db="EMBL/GenBank/DDBJ databases">
        <authorList>
            <person name="Varghese N."/>
            <person name="Submissions S."/>
        </authorList>
    </citation>
    <scope>NUCLEOTIDE SEQUENCE [LARGE SCALE GENOMIC DNA]</scope>
    <source>
        <strain evidence="11">DSM 20463</strain>
    </source>
</reference>
<dbReference type="PANTHER" id="PTHR37820">
    <property type="entry name" value="CELL DIVISION PROTEIN DIVIB"/>
    <property type="match status" value="1"/>
</dbReference>
<dbReference type="STRING" id="573058.SAMN00017477_0790"/>
<keyword evidence="5 8" id="KW-1133">Transmembrane helix</keyword>
<comment type="subcellular location">
    <subcellularLocation>
        <location evidence="1">Membrane</location>
    </subcellularLocation>
</comment>
<feature type="domain" description="POTRA" evidence="9">
    <location>
        <begin position="43"/>
        <end position="111"/>
    </location>
</feature>
<proteinExistence type="predicted"/>
<accession>A0A1W1UWP8</accession>
<dbReference type="Pfam" id="PF08478">
    <property type="entry name" value="POTRA_1"/>
    <property type="match status" value="1"/>
</dbReference>
<keyword evidence="2" id="KW-1003">Cell membrane</keyword>
<dbReference type="PANTHER" id="PTHR37820:SF1">
    <property type="entry name" value="CELL DIVISION PROTEIN FTSQ"/>
    <property type="match status" value="1"/>
</dbReference>
<evidence type="ECO:0000256" key="2">
    <source>
        <dbReference type="ARBA" id="ARBA00022475"/>
    </source>
</evidence>
<dbReference type="RefSeq" id="WP_084230437.1">
    <property type="nucleotide sequence ID" value="NZ_FWWR01000009.1"/>
</dbReference>
<evidence type="ECO:0000256" key="7">
    <source>
        <dbReference type="ARBA" id="ARBA00023306"/>
    </source>
</evidence>
<gene>
    <name evidence="10" type="ORF">SAMN00017477_0790</name>
</gene>
<evidence type="ECO:0000256" key="3">
    <source>
        <dbReference type="ARBA" id="ARBA00022618"/>
    </source>
</evidence>
<feature type="transmembrane region" description="Helical" evidence="8">
    <location>
        <begin position="20"/>
        <end position="37"/>
    </location>
</feature>
<dbReference type="InterPro" id="IPR050487">
    <property type="entry name" value="FtsQ_DivIB"/>
</dbReference>
<dbReference type="AlphaFoldDB" id="A0A1W1UWP8"/>